<dbReference type="Gene3D" id="3.40.50.450">
    <property type="match status" value="1"/>
</dbReference>
<keyword evidence="3" id="KW-1185">Reference proteome</keyword>
<dbReference type="EMBL" id="WJXW01000008">
    <property type="protein sequence ID" value="KAF9733821.1"/>
    <property type="molecule type" value="Genomic_DNA"/>
</dbReference>
<reference evidence="2" key="1">
    <citation type="journal article" date="2020" name="Mol. Plant Microbe Interact.">
        <title>Genome Sequence of the Biocontrol Agent Coniothyrium minitans strain Conio (IMI 134523).</title>
        <authorList>
            <person name="Patel D."/>
            <person name="Shittu T.A."/>
            <person name="Baroncelli R."/>
            <person name="Muthumeenakshi S."/>
            <person name="Osborne T.H."/>
            <person name="Janganan T.K."/>
            <person name="Sreenivasaprasad S."/>
        </authorList>
    </citation>
    <scope>NUCLEOTIDE SEQUENCE</scope>
    <source>
        <strain evidence="2">Conio</strain>
    </source>
</reference>
<protein>
    <submittedName>
        <fullName evidence="2">Uncharacterized protein</fullName>
    </submittedName>
</protein>
<proteinExistence type="predicted"/>
<organism evidence="2 3">
    <name type="scientific">Paraphaeosphaeria minitans</name>
    <dbReference type="NCBI Taxonomy" id="565426"/>
    <lineage>
        <taxon>Eukaryota</taxon>
        <taxon>Fungi</taxon>
        <taxon>Dikarya</taxon>
        <taxon>Ascomycota</taxon>
        <taxon>Pezizomycotina</taxon>
        <taxon>Dothideomycetes</taxon>
        <taxon>Pleosporomycetidae</taxon>
        <taxon>Pleosporales</taxon>
        <taxon>Massarineae</taxon>
        <taxon>Didymosphaeriaceae</taxon>
        <taxon>Paraphaeosphaeria</taxon>
    </lineage>
</organism>
<evidence type="ECO:0000313" key="1">
    <source>
        <dbReference type="EMBL" id="KAF9733821.1"/>
    </source>
</evidence>
<dbReference type="AlphaFoldDB" id="A0A9P6GE23"/>
<dbReference type="Proteomes" id="UP000756921">
    <property type="component" value="Unassembled WGS sequence"/>
</dbReference>
<dbReference type="Pfam" id="PF15891">
    <property type="entry name" value="Nuc_deoxyri_tr2"/>
    <property type="match status" value="1"/>
</dbReference>
<dbReference type="InterPro" id="IPR039470">
    <property type="entry name" value="Nuc_deoxyri_tr2"/>
</dbReference>
<evidence type="ECO:0000313" key="2">
    <source>
        <dbReference type="EMBL" id="KAF9733887.1"/>
    </source>
</evidence>
<dbReference type="EMBL" id="WJXW01000008">
    <property type="protein sequence ID" value="KAF9733887.1"/>
    <property type="molecule type" value="Genomic_DNA"/>
</dbReference>
<accession>A0A9P6GE23</accession>
<comment type="caution">
    <text evidence="2">The sequence shown here is derived from an EMBL/GenBank/DDBJ whole genome shotgun (WGS) entry which is preliminary data.</text>
</comment>
<sequence>MDWEMTHLDEVDLIMLYLHPGTISPVSLLELGRYSRSGRLIVCCPKGYHRRGNVQYLFRKDSVPLFEEFDKFVKARNKRLEDITRENLPLEGSIKIRVSKRTLLPGLLR</sequence>
<evidence type="ECO:0000313" key="3">
    <source>
        <dbReference type="Proteomes" id="UP000756921"/>
    </source>
</evidence>
<gene>
    <name evidence="1" type="ORF">PMIN01_08164</name>
    <name evidence="2" type="ORF">PMIN01_08230</name>
</gene>
<dbReference type="OrthoDB" id="2893324at2759"/>
<name>A0A9P6GE23_9PLEO</name>